<dbReference type="Pfam" id="PF06414">
    <property type="entry name" value="Zeta_toxin"/>
    <property type="match status" value="1"/>
</dbReference>
<comment type="caution">
    <text evidence="8">The sequence shown here is derived from an EMBL/GenBank/DDBJ whole genome shotgun (WGS) entry which is preliminary data.</text>
</comment>
<organism evidence="8 9">
    <name type="scientific">Selenomonas dianae</name>
    <dbReference type="NCBI Taxonomy" id="135079"/>
    <lineage>
        <taxon>Bacteria</taxon>
        <taxon>Bacillati</taxon>
        <taxon>Bacillota</taxon>
        <taxon>Negativicutes</taxon>
        <taxon>Selenomonadales</taxon>
        <taxon>Selenomonadaceae</taxon>
        <taxon>Selenomonas</taxon>
    </lineage>
</organism>
<dbReference type="Proteomes" id="UP001500399">
    <property type="component" value="Unassembled WGS sequence"/>
</dbReference>
<protein>
    <recommendedName>
        <fullName evidence="5">UDP-N-acetylglucosamine kinase</fullName>
        <ecNumber evidence="2">2.7.1.176</ecNumber>
    </recommendedName>
    <alternativeName>
        <fullName evidence="5">UDP-N-acetylglucosamine kinase</fullName>
    </alternativeName>
</protein>
<sequence>MLALTFESWRQKMPENYSAKELDEQKEKIKADLLGAVTPSKNPQAYLLAGQPGAGKTKLADIFTRQHSGNIVFVSSDDYRKYHPRYGELQAAYGDDAVLHTQKFAGKMTEALIDDLSASGYHLIIEGTLRTTEVPLRTRDLLRSRGYDVSLNLILVRPEVSYLGTLKRYQQMKEIGLTPRMTPKEHHDLVARSIVDHLHTLYEQDAFPQVRVYNRAGECLYDREKTPFRDPSELFREEFSRDLTHHERERIVRDCAPYVSRARVEETLHAYEHFFPKEERGRGAR</sequence>
<evidence type="ECO:0000256" key="3">
    <source>
        <dbReference type="ARBA" id="ARBA00022741"/>
    </source>
</evidence>
<comment type="catalytic activity">
    <reaction evidence="6">
        <text>UDP-N-acetyl-alpha-D-glucosamine + ATP = UDP-N-acetyl-alpha-D-glucosamine 3'-phosphate + ADP + H(+)</text>
        <dbReference type="Rhea" id="RHEA:32671"/>
        <dbReference type="ChEBI" id="CHEBI:15378"/>
        <dbReference type="ChEBI" id="CHEBI:30616"/>
        <dbReference type="ChEBI" id="CHEBI:57705"/>
        <dbReference type="ChEBI" id="CHEBI:64353"/>
        <dbReference type="ChEBI" id="CHEBI:456216"/>
        <dbReference type="EC" id="2.7.1.176"/>
    </reaction>
</comment>
<keyword evidence="4" id="KW-0067">ATP-binding</keyword>
<dbReference type="InterPro" id="IPR010488">
    <property type="entry name" value="Zeta_toxin_domain"/>
</dbReference>
<evidence type="ECO:0000256" key="6">
    <source>
        <dbReference type="ARBA" id="ARBA00048178"/>
    </source>
</evidence>
<evidence type="ECO:0000256" key="5">
    <source>
        <dbReference type="ARBA" id="ARBA00032897"/>
    </source>
</evidence>
<dbReference type="Gene3D" id="3.40.50.300">
    <property type="entry name" value="P-loop containing nucleotide triphosphate hydrolases"/>
    <property type="match status" value="1"/>
</dbReference>
<keyword evidence="9" id="KW-1185">Reference proteome</keyword>
<dbReference type="EC" id="2.7.1.176" evidence="2"/>
<dbReference type="InterPro" id="IPR027417">
    <property type="entry name" value="P-loop_NTPase"/>
</dbReference>
<keyword evidence="3" id="KW-0547">Nucleotide-binding</keyword>
<feature type="domain" description="Zeta toxin" evidence="7">
    <location>
        <begin position="38"/>
        <end position="225"/>
    </location>
</feature>
<evidence type="ECO:0000313" key="8">
    <source>
        <dbReference type="EMBL" id="GAA0207788.1"/>
    </source>
</evidence>
<proteinExistence type="inferred from homology"/>
<comment type="similarity">
    <text evidence="1">Belongs to the zeta toxin family.</text>
</comment>
<dbReference type="SUPFAM" id="SSF52540">
    <property type="entry name" value="P-loop containing nucleoside triphosphate hydrolases"/>
    <property type="match status" value="1"/>
</dbReference>
<accession>A0ABN0SZS7</accession>
<name>A0ABN0SZS7_9FIRM</name>
<evidence type="ECO:0000256" key="4">
    <source>
        <dbReference type="ARBA" id="ARBA00022840"/>
    </source>
</evidence>
<gene>
    <name evidence="8" type="ORF">GCM10008919_08790</name>
</gene>
<evidence type="ECO:0000256" key="1">
    <source>
        <dbReference type="ARBA" id="ARBA00009104"/>
    </source>
</evidence>
<evidence type="ECO:0000256" key="2">
    <source>
        <dbReference type="ARBA" id="ARBA00011963"/>
    </source>
</evidence>
<evidence type="ECO:0000313" key="9">
    <source>
        <dbReference type="Proteomes" id="UP001500399"/>
    </source>
</evidence>
<evidence type="ECO:0000259" key="7">
    <source>
        <dbReference type="Pfam" id="PF06414"/>
    </source>
</evidence>
<reference evidence="8 9" key="1">
    <citation type="journal article" date="2019" name="Int. J. Syst. Evol. Microbiol.">
        <title>The Global Catalogue of Microorganisms (GCM) 10K type strain sequencing project: providing services to taxonomists for standard genome sequencing and annotation.</title>
        <authorList>
            <consortium name="The Broad Institute Genomics Platform"/>
            <consortium name="The Broad Institute Genome Sequencing Center for Infectious Disease"/>
            <person name="Wu L."/>
            <person name="Ma J."/>
        </authorList>
    </citation>
    <scope>NUCLEOTIDE SEQUENCE [LARGE SCALE GENOMIC DNA]</scope>
    <source>
        <strain evidence="8 9">JCM 8542</strain>
    </source>
</reference>
<dbReference type="EMBL" id="BAAACR010000005">
    <property type="protein sequence ID" value="GAA0207788.1"/>
    <property type="molecule type" value="Genomic_DNA"/>
</dbReference>